<dbReference type="GO" id="GO:0080120">
    <property type="term" value="P:CAAX-box protein maturation"/>
    <property type="evidence" value="ECO:0007669"/>
    <property type="project" value="UniProtKB-ARBA"/>
</dbReference>
<feature type="transmembrane region" description="Helical" evidence="1">
    <location>
        <begin position="110"/>
        <end position="130"/>
    </location>
</feature>
<gene>
    <name evidence="3" type="ORF">AUCHE_16_01640</name>
</gene>
<protein>
    <recommendedName>
        <fullName evidence="2">CAAX prenyl protease 2/Lysostaphin resistance protein A-like domain-containing protein</fullName>
    </recommendedName>
</protein>
<sequence length="256" mass="27405">MDAQVPPSGVARRTLLVESFLVLGVGLGASAVWAVLSIVRRLTDPVALSRQTSSLNASVTPDRPWLDLAYQLAGVVLPLFPALLAVHLLARDGVGPSRIGVDLRRPGGDLWRGALLAAAVGLPGLAFYVAARQWGINTTVSAAGLGQVWWAVPVLILSAVKNAVVEEVVMVGYLMTRWRQAGWSLCWVVGLSSVIRGAYHLYQGFGGFLGNIAMGVLFGWVFARWGRVMPLVVAHTLLDVVAFVGYALLRGQVSWL</sequence>
<evidence type="ECO:0000313" key="3">
    <source>
        <dbReference type="EMBL" id="GAB78742.1"/>
    </source>
</evidence>
<keyword evidence="4" id="KW-1185">Reference proteome</keyword>
<proteinExistence type="predicted"/>
<feature type="transmembrane region" description="Helical" evidence="1">
    <location>
        <begin position="142"/>
        <end position="160"/>
    </location>
</feature>
<keyword evidence="1" id="KW-0812">Transmembrane</keyword>
<evidence type="ECO:0000259" key="2">
    <source>
        <dbReference type="Pfam" id="PF02517"/>
    </source>
</evidence>
<keyword evidence="1" id="KW-1133">Transmembrane helix</keyword>
<feature type="transmembrane region" description="Helical" evidence="1">
    <location>
        <begin position="205"/>
        <end position="223"/>
    </location>
</feature>
<accession>K6WA78</accession>
<feature type="transmembrane region" description="Helical" evidence="1">
    <location>
        <begin position="230"/>
        <end position="249"/>
    </location>
</feature>
<name>K6WA78_9MICO</name>
<keyword evidence="1" id="KW-0472">Membrane</keyword>
<dbReference type="STRING" id="100225.SAMN05421595_2395"/>
<feature type="domain" description="CAAX prenyl protease 2/Lysostaphin resistance protein A-like" evidence="2">
    <location>
        <begin position="149"/>
        <end position="240"/>
    </location>
</feature>
<feature type="transmembrane region" description="Helical" evidence="1">
    <location>
        <begin position="20"/>
        <end position="39"/>
    </location>
</feature>
<comment type="caution">
    <text evidence="3">The sequence shown here is derived from an EMBL/GenBank/DDBJ whole genome shotgun (WGS) entry which is preliminary data.</text>
</comment>
<evidence type="ECO:0000313" key="4">
    <source>
        <dbReference type="Proteomes" id="UP000008495"/>
    </source>
</evidence>
<dbReference type="GO" id="GO:0004175">
    <property type="term" value="F:endopeptidase activity"/>
    <property type="evidence" value="ECO:0007669"/>
    <property type="project" value="UniProtKB-ARBA"/>
</dbReference>
<feature type="transmembrane region" description="Helical" evidence="1">
    <location>
        <begin position="68"/>
        <end position="90"/>
    </location>
</feature>
<organism evidence="3 4">
    <name type="scientific">Austwickia chelonae NBRC 105200</name>
    <dbReference type="NCBI Taxonomy" id="1184607"/>
    <lineage>
        <taxon>Bacteria</taxon>
        <taxon>Bacillati</taxon>
        <taxon>Actinomycetota</taxon>
        <taxon>Actinomycetes</taxon>
        <taxon>Micrococcales</taxon>
        <taxon>Dermatophilaceae</taxon>
        <taxon>Austwickia</taxon>
    </lineage>
</organism>
<dbReference type="InterPro" id="IPR003675">
    <property type="entry name" value="Rce1/LyrA-like_dom"/>
</dbReference>
<dbReference type="EMBL" id="BAGZ01000016">
    <property type="protein sequence ID" value="GAB78742.1"/>
    <property type="molecule type" value="Genomic_DNA"/>
</dbReference>
<reference evidence="3 4" key="1">
    <citation type="submission" date="2012-08" db="EMBL/GenBank/DDBJ databases">
        <title>Whole genome shotgun sequence of Austwickia chelonae NBRC 105200.</title>
        <authorList>
            <person name="Yoshida I."/>
            <person name="Hosoyama A."/>
            <person name="Tsuchikane K."/>
            <person name="Katsumata H."/>
            <person name="Ando Y."/>
            <person name="Ohji S."/>
            <person name="Hamada M."/>
            <person name="Tamura T."/>
            <person name="Yamazoe A."/>
            <person name="Yamazaki S."/>
            <person name="Fujita N."/>
        </authorList>
    </citation>
    <scope>NUCLEOTIDE SEQUENCE [LARGE SCALE GENOMIC DNA]</scope>
    <source>
        <strain evidence="3 4">NBRC 105200</strain>
    </source>
</reference>
<evidence type="ECO:0000256" key="1">
    <source>
        <dbReference type="SAM" id="Phobius"/>
    </source>
</evidence>
<dbReference type="Proteomes" id="UP000008495">
    <property type="component" value="Unassembled WGS sequence"/>
</dbReference>
<dbReference type="OrthoDB" id="4453618at2"/>
<dbReference type="Pfam" id="PF02517">
    <property type="entry name" value="Rce1-like"/>
    <property type="match status" value="1"/>
</dbReference>
<dbReference type="AlphaFoldDB" id="K6WA78"/>
<dbReference type="RefSeq" id="WP_006503499.1">
    <property type="nucleotide sequence ID" value="NZ_BAGZ01000016.1"/>
</dbReference>
<dbReference type="eggNOG" id="COG1266">
    <property type="taxonomic scope" value="Bacteria"/>
</dbReference>